<dbReference type="InterPro" id="IPR003339">
    <property type="entry name" value="ABC/ECF_trnsptr_transmembrane"/>
</dbReference>
<evidence type="ECO:0000313" key="8">
    <source>
        <dbReference type="Proteomes" id="UP000198765"/>
    </source>
</evidence>
<feature type="transmembrane region" description="Helical" evidence="6">
    <location>
        <begin position="44"/>
        <end position="61"/>
    </location>
</feature>
<dbReference type="GO" id="GO:0043190">
    <property type="term" value="C:ATP-binding cassette (ABC) transporter complex"/>
    <property type="evidence" value="ECO:0007669"/>
    <property type="project" value="InterPro"/>
</dbReference>
<comment type="subcellular location">
    <subcellularLocation>
        <location evidence="1">Cell membrane</location>
        <topology evidence="1">Multi-pass membrane protein</topology>
    </subcellularLocation>
</comment>
<evidence type="ECO:0000256" key="4">
    <source>
        <dbReference type="ARBA" id="ARBA00022989"/>
    </source>
</evidence>
<feature type="transmembrane region" description="Helical" evidence="6">
    <location>
        <begin position="222"/>
        <end position="255"/>
    </location>
</feature>
<dbReference type="Pfam" id="PF02361">
    <property type="entry name" value="CbiQ"/>
    <property type="match status" value="1"/>
</dbReference>
<dbReference type="CDD" id="cd16914">
    <property type="entry name" value="EcfT"/>
    <property type="match status" value="1"/>
</dbReference>
<keyword evidence="8" id="KW-1185">Reference proteome</keyword>
<keyword evidence="5 6" id="KW-0472">Membrane</keyword>
<dbReference type="AlphaFoldDB" id="A0A1A8YZL2"/>
<sequence length="256" mass="27144">MGAGHAHVLYRESTSPVHRLAPEVKIAAMVLLTVVVVATPRAAYWAFAGYALLVAAVAALARVGPGWLLSRALIELPFVLFAFALPFLGTGERVEVAGLSLSLDGLHGAWNILAKGTLGVLASLLLAATTTTRDLIVGLDRLRCPQLLTQIATFMLRYLEVLVGEARRMRVARVSRGDDPRFLWQLRGFAAGVGALFLRAFERGERVYLAMVSRGYTGRMPAVWQGAGAATAGQWAAAATVPLAAATIAAVAVVLT</sequence>
<accession>A0A1A8YZL2</accession>
<evidence type="ECO:0000256" key="2">
    <source>
        <dbReference type="ARBA" id="ARBA00022475"/>
    </source>
</evidence>
<dbReference type="PANTHER" id="PTHR34857">
    <property type="entry name" value="SLL0384 PROTEIN"/>
    <property type="match status" value="1"/>
</dbReference>
<keyword evidence="2" id="KW-1003">Cell membrane</keyword>
<name>A0A1A8YZL2_9ACTN</name>
<evidence type="ECO:0000256" key="6">
    <source>
        <dbReference type="SAM" id="Phobius"/>
    </source>
</evidence>
<dbReference type="InterPro" id="IPR012809">
    <property type="entry name" value="ECF_CbiQ"/>
</dbReference>
<evidence type="ECO:0000256" key="3">
    <source>
        <dbReference type="ARBA" id="ARBA00022692"/>
    </source>
</evidence>
<feature type="transmembrane region" description="Helical" evidence="6">
    <location>
        <begin position="68"/>
        <end position="88"/>
    </location>
</feature>
<proteinExistence type="predicted"/>
<organism evidence="7 8">
    <name type="scientific">Micromonospora narathiwatensis</name>
    <dbReference type="NCBI Taxonomy" id="299146"/>
    <lineage>
        <taxon>Bacteria</taxon>
        <taxon>Bacillati</taxon>
        <taxon>Actinomycetota</taxon>
        <taxon>Actinomycetes</taxon>
        <taxon>Micromonosporales</taxon>
        <taxon>Micromonosporaceae</taxon>
        <taxon>Micromonospora</taxon>
    </lineage>
</organism>
<dbReference type="EMBL" id="LT594324">
    <property type="protein sequence ID" value="SBT37040.1"/>
    <property type="molecule type" value="Genomic_DNA"/>
</dbReference>
<dbReference type="GO" id="GO:0006824">
    <property type="term" value="P:cobalt ion transport"/>
    <property type="evidence" value="ECO:0007669"/>
    <property type="project" value="InterPro"/>
</dbReference>
<evidence type="ECO:0000256" key="1">
    <source>
        <dbReference type="ARBA" id="ARBA00004651"/>
    </source>
</evidence>
<reference evidence="7 8" key="1">
    <citation type="submission" date="2016-06" db="EMBL/GenBank/DDBJ databases">
        <authorList>
            <person name="Kjaerup R.B."/>
            <person name="Dalgaard T.S."/>
            <person name="Juul-Madsen H.R."/>
        </authorList>
    </citation>
    <scope>NUCLEOTIDE SEQUENCE [LARGE SCALE GENOMIC DNA]</scope>
    <source>
        <strain evidence="7 8">DSM 45248</strain>
    </source>
</reference>
<feature type="transmembrane region" description="Helical" evidence="6">
    <location>
        <begin position="108"/>
        <end position="127"/>
    </location>
</feature>
<dbReference type="RefSeq" id="WP_091190054.1">
    <property type="nucleotide sequence ID" value="NZ_LT594324.1"/>
</dbReference>
<evidence type="ECO:0000313" key="7">
    <source>
        <dbReference type="EMBL" id="SBT37040.1"/>
    </source>
</evidence>
<dbReference type="InterPro" id="IPR051611">
    <property type="entry name" value="ECF_transporter_component"/>
</dbReference>
<dbReference type="OrthoDB" id="4533at2"/>
<dbReference type="Proteomes" id="UP000198765">
    <property type="component" value="Chromosome I"/>
</dbReference>
<keyword evidence="3 6" id="KW-0812">Transmembrane</keyword>
<keyword evidence="4 6" id="KW-1133">Transmembrane helix</keyword>
<dbReference type="PATRIC" id="fig|299146.4.peg.9"/>
<evidence type="ECO:0000256" key="5">
    <source>
        <dbReference type="ARBA" id="ARBA00023136"/>
    </source>
</evidence>
<protein>
    <submittedName>
        <fullName evidence="7">Cobalt/nickel transport system permease protein</fullName>
    </submittedName>
</protein>
<dbReference type="NCBIfam" id="TIGR02454">
    <property type="entry name" value="ECF_T_CbiQ"/>
    <property type="match status" value="1"/>
</dbReference>
<dbReference type="PANTHER" id="PTHR34857:SF2">
    <property type="entry name" value="SLL0384 PROTEIN"/>
    <property type="match status" value="1"/>
</dbReference>
<gene>
    <name evidence="7" type="ORF">GA0070621_0010</name>
</gene>
<feature type="transmembrane region" description="Helical" evidence="6">
    <location>
        <begin position="184"/>
        <end position="201"/>
    </location>
</feature>